<evidence type="ECO:0000313" key="2">
    <source>
        <dbReference type="Proteomes" id="UP000546642"/>
    </source>
</evidence>
<reference evidence="1 2" key="1">
    <citation type="submission" date="2020-08" db="EMBL/GenBank/DDBJ databases">
        <title>Sequencing the genomes of 1000 actinobacteria strains.</title>
        <authorList>
            <person name="Klenk H.-P."/>
        </authorList>
    </citation>
    <scope>NUCLEOTIDE SEQUENCE [LARGE SCALE GENOMIC DNA]</scope>
    <source>
        <strain evidence="1 2">DSM 46659</strain>
    </source>
</reference>
<dbReference type="PROSITE" id="PS51257">
    <property type="entry name" value="PROKAR_LIPOPROTEIN"/>
    <property type="match status" value="1"/>
</dbReference>
<sequence>MNLGRIPVAVAAAGLLAIAGCTGDPEPEVPTAGGENTSPTTGDTAAQLVEYDDCMREHGVEMPTDGDPAGLEGIDVDEETLKTAMSACEDLMPGGELDLDEETVEELRAWTECMRENGVDIADPGPDGALDLEGVDVGSDTYKAADAAC</sequence>
<protein>
    <submittedName>
        <fullName evidence="1">Uncharacterized protein</fullName>
    </submittedName>
</protein>
<dbReference type="EMBL" id="JACHDS010000001">
    <property type="protein sequence ID" value="MBB6174729.1"/>
    <property type="molecule type" value="Genomic_DNA"/>
</dbReference>
<dbReference type="RefSeq" id="WP_184078944.1">
    <property type="nucleotide sequence ID" value="NZ_JACHDS010000001.1"/>
</dbReference>
<gene>
    <name evidence="1" type="ORF">HNR23_004789</name>
</gene>
<accession>A0A7W9YM84</accession>
<comment type="caution">
    <text evidence="1">The sequence shown here is derived from an EMBL/GenBank/DDBJ whole genome shotgun (WGS) entry which is preliminary data.</text>
</comment>
<dbReference type="AlphaFoldDB" id="A0A7W9YM84"/>
<keyword evidence="2" id="KW-1185">Reference proteome</keyword>
<organism evidence="1 2">
    <name type="scientific">Nocardiopsis mwathae</name>
    <dbReference type="NCBI Taxonomy" id="1472723"/>
    <lineage>
        <taxon>Bacteria</taxon>
        <taxon>Bacillati</taxon>
        <taxon>Actinomycetota</taxon>
        <taxon>Actinomycetes</taxon>
        <taxon>Streptosporangiales</taxon>
        <taxon>Nocardiopsidaceae</taxon>
        <taxon>Nocardiopsis</taxon>
    </lineage>
</organism>
<evidence type="ECO:0000313" key="1">
    <source>
        <dbReference type="EMBL" id="MBB6174729.1"/>
    </source>
</evidence>
<name>A0A7W9YM84_9ACTN</name>
<proteinExistence type="predicted"/>
<dbReference type="Proteomes" id="UP000546642">
    <property type="component" value="Unassembled WGS sequence"/>
</dbReference>